<dbReference type="GO" id="GO:0030170">
    <property type="term" value="F:pyridoxal phosphate binding"/>
    <property type="evidence" value="ECO:0007669"/>
    <property type="project" value="InterPro"/>
</dbReference>
<comment type="cofactor">
    <cofactor evidence="1">
        <name>pyridoxal 5'-phosphate</name>
        <dbReference type="ChEBI" id="CHEBI:597326"/>
    </cofactor>
</comment>
<dbReference type="NCBIfam" id="TIGR01885">
    <property type="entry name" value="Orn_aminotrans"/>
    <property type="match status" value="1"/>
</dbReference>
<evidence type="ECO:0000256" key="7">
    <source>
        <dbReference type="ARBA" id="ARBA00030587"/>
    </source>
</evidence>
<dbReference type="PROSITE" id="PS00600">
    <property type="entry name" value="AA_TRANSFER_CLASS_3"/>
    <property type="match status" value="1"/>
</dbReference>
<comment type="similarity">
    <text evidence="8">Belongs to the class-III pyridoxal-phosphate-dependent aminotransferase family.</text>
</comment>
<keyword evidence="6 8" id="KW-0663">Pyridoxal phosphate</keyword>
<dbReference type="InterPro" id="IPR015421">
    <property type="entry name" value="PyrdxlP-dep_Trfase_major"/>
</dbReference>
<reference evidence="9 10" key="1">
    <citation type="submission" date="2017-07" db="EMBL/GenBank/DDBJ databases">
        <title>Recovery of genomes from metagenomes via a dereplication, aggregation, and scoring strategy.</title>
        <authorList>
            <person name="Sieber C.M."/>
            <person name="Probst A.J."/>
            <person name="Sharrar A."/>
            <person name="Thomas B.C."/>
            <person name="Hess M."/>
            <person name="Tringe S.G."/>
            <person name="Banfield J.F."/>
        </authorList>
    </citation>
    <scope>NUCLEOTIDE SEQUENCE [LARGE SCALE GENOMIC DNA]</scope>
    <source>
        <strain evidence="9">JGI_Cruoil_03_51_56</strain>
    </source>
</reference>
<dbReference type="GO" id="GO:0004587">
    <property type="term" value="F:ornithine aminotransferase activity"/>
    <property type="evidence" value="ECO:0007669"/>
    <property type="project" value="UniProtKB-EC"/>
</dbReference>
<evidence type="ECO:0000256" key="5">
    <source>
        <dbReference type="ARBA" id="ARBA00022679"/>
    </source>
</evidence>
<dbReference type="PANTHER" id="PTHR11986:SF18">
    <property type="entry name" value="ORNITHINE AMINOTRANSFERASE, MITOCHONDRIAL"/>
    <property type="match status" value="1"/>
</dbReference>
<dbReference type="PANTHER" id="PTHR11986">
    <property type="entry name" value="AMINOTRANSFERASE CLASS III"/>
    <property type="match status" value="1"/>
</dbReference>
<evidence type="ECO:0000256" key="8">
    <source>
        <dbReference type="RuleBase" id="RU003560"/>
    </source>
</evidence>
<dbReference type="InterPro" id="IPR010164">
    <property type="entry name" value="Orn_aminotrans"/>
</dbReference>
<dbReference type="CDD" id="cd00610">
    <property type="entry name" value="OAT_like"/>
    <property type="match status" value="1"/>
</dbReference>
<dbReference type="Gene3D" id="3.90.1150.10">
    <property type="entry name" value="Aspartate Aminotransferase, domain 1"/>
    <property type="match status" value="1"/>
</dbReference>
<dbReference type="GO" id="GO:0055129">
    <property type="term" value="P:L-proline biosynthetic process"/>
    <property type="evidence" value="ECO:0007669"/>
    <property type="project" value="UniProtKB-UniPathway"/>
</dbReference>
<dbReference type="Proteomes" id="UP000215559">
    <property type="component" value="Unassembled WGS sequence"/>
</dbReference>
<dbReference type="InterPro" id="IPR050103">
    <property type="entry name" value="Class-III_PLP-dep_AT"/>
</dbReference>
<dbReference type="Pfam" id="PF00202">
    <property type="entry name" value="Aminotran_3"/>
    <property type="match status" value="1"/>
</dbReference>
<gene>
    <name evidence="9" type="primary">rocD</name>
    <name evidence="9" type="ORF">CH330_05945</name>
</gene>
<dbReference type="EMBL" id="NOZP01000109">
    <property type="protein sequence ID" value="OYD15348.1"/>
    <property type="molecule type" value="Genomic_DNA"/>
</dbReference>
<dbReference type="PIRSF" id="PIRSF000521">
    <property type="entry name" value="Transaminase_4ab_Lys_Orn"/>
    <property type="match status" value="1"/>
</dbReference>
<dbReference type="AlphaFoldDB" id="A0A235BSR0"/>
<dbReference type="InterPro" id="IPR049704">
    <property type="entry name" value="Aminotrans_3_PPA_site"/>
</dbReference>
<keyword evidence="4" id="KW-0032">Aminotransferase</keyword>
<evidence type="ECO:0000256" key="4">
    <source>
        <dbReference type="ARBA" id="ARBA00022576"/>
    </source>
</evidence>
<dbReference type="Gene3D" id="3.40.640.10">
    <property type="entry name" value="Type I PLP-dependent aspartate aminotransferase-like (Major domain)"/>
    <property type="match status" value="1"/>
</dbReference>
<dbReference type="UniPathway" id="UPA00098">
    <property type="reaction ID" value="UER00358"/>
</dbReference>
<comment type="pathway">
    <text evidence="2">Amino-acid biosynthesis; L-proline biosynthesis; L-glutamate 5-semialdehyde from L-ornithine: step 1/1.</text>
</comment>
<dbReference type="InterPro" id="IPR015422">
    <property type="entry name" value="PyrdxlP-dep_Trfase_small"/>
</dbReference>
<evidence type="ECO:0000313" key="9">
    <source>
        <dbReference type="EMBL" id="OYD15348.1"/>
    </source>
</evidence>
<evidence type="ECO:0000256" key="3">
    <source>
        <dbReference type="ARBA" id="ARBA00012924"/>
    </source>
</evidence>
<sequence length="398" mass="44220">MNTQEHIRLVEEFSAHNYLPLPVVLAKGEGVWVWDVEGKRYLDMLSSYSALNQGHRHPKVMKAVRDQLDRLCLTSRAFYHDAFGPFCETITRASGFDQVLPMNTGAEAVETAIKASRRWGYTKKHVEPNKAEIIVCENNFHGRTTTIVGFSSEELYRDGFGPFSPGFRMIPYNDLDALEAAITRNTVGFLVEPIQGEAGINVPDSGYLAEARRICDRHNLLLMTDEIQTGLGRTGKFFCYEYDNIKPDILIVGKALGGGCFPVSGILASKEIMESFVPGNHGSTFGGNPIACVAGKAAIEVILEEGMIENSFKMGEYLRDELAKMHSPHVAEIRGKGLLVGVEIRPESGTARLFCERLAELGILAKETHETVVRFAPPLIITKEEMDWALERIARVLK</sequence>
<dbReference type="InterPro" id="IPR015424">
    <property type="entry name" value="PyrdxlP-dep_Trfase"/>
</dbReference>
<keyword evidence="5" id="KW-0808">Transferase</keyword>
<comment type="caution">
    <text evidence="9">The sequence shown here is derived from an EMBL/GenBank/DDBJ whole genome shotgun (WGS) entry which is preliminary data.</text>
</comment>
<evidence type="ECO:0000256" key="6">
    <source>
        <dbReference type="ARBA" id="ARBA00022898"/>
    </source>
</evidence>
<name>A0A235BSR0_UNCW3</name>
<evidence type="ECO:0000256" key="2">
    <source>
        <dbReference type="ARBA" id="ARBA00004998"/>
    </source>
</evidence>
<evidence type="ECO:0000256" key="1">
    <source>
        <dbReference type="ARBA" id="ARBA00001933"/>
    </source>
</evidence>
<organism evidence="9 10">
    <name type="scientific">candidate division WOR-3 bacterium JGI_Cruoil_03_51_56</name>
    <dbReference type="NCBI Taxonomy" id="1973747"/>
    <lineage>
        <taxon>Bacteria</taxon>
        <taxon>Bacteria division WOR-3</taxon>
    </lineage>
</organism>
<dbReference type="FunFam" id="3.40.640.10:FF:000011">
    <property type="entry name" value="Ornithine aminotransferase"/>
    <property type="match status" value="1"/>
</dbReference>
<dbReference type="SUPFAM" id="SSF53383">
    <property type="entry name" value="PLP-dependent transferases"/>
    <property type="match status" value="1"/>
</dbReference>
<dbReference type="GO" id="GO:0042802">
    <property type="term" value="F:identical protein binding"/>
    <property type="evidence" value="ECO:0007669"/>
    <property type="project" value="TreeGrafter"/>
</dbReference>
<dbReference type="EC" id="2.6.1.13" evidence="3"/>
<accession>A0A235BSR0</accession>
<protein>
    <recommendedName>
        <fullName evidence="3">ornithine aminotransferase</fullName>
        <ecNumber evidence="3">2.6.1.13</ecNumber>
    </recommendedName>
    <alternativeName>
        <fullName evidence="7">Ornithine--oxo-acid aminotransferase</fullName>
    </alternativeName>
</protein>
<proteinExistence type="inferred from homology"/>
<dbReference type="InterPro" id="IPR005814">
    <property type="entry name" value="Aminotrans_3"/>
</dbReference>
<evidence type="ECO:0000313" key="10">
    <source>
        <dbReference type="Proteomes" id="UP000215559"/>
    </source>
</evidence>